<keyword evidence="3" id="KW-1185">Reference proteome</keyword>
<proteinExistence type="predicted"/>
<organism evidence="2 3">
    <name type="scientific">Heterodera trifolii</name>
    <dbReference type="NCBI Taxonomy" id="157864"/>
    <lineage>
        <taxon>Eukaryota</taxon>
        <taxon>Metazoa</taxon>
        <taxon>Ecdysozoa</taxon>
        <taxon>Nematoda</taxon>
        <taxon>Chromadorea</taxon>
        <taxon>Rhabditida</taxon>
        <taxon>Tylenchina</taxon>
        <taxon>Tylenchomorpha</taxon>
        <taxon>Tylenchoidea</taxon>
        <taxon>Heteroderidae</taxon>
        <taxon>Heteroderinae</taxon>
        <taxon>Heterodera</taxon>
    </lineage>
</organism>
<accession>A0ABD2LNE1</accession>
<feature type="compositionally biased region" description="Basic residues" evidence="1">
    <location>
        <begin position="188"/>
        <end position="200"/>
    </location>
</feature>
<dbReference type="Proteomes" id="UP001620626">
    <property type="component" value="Unassembled WGS sequence"/>
</dbReference>
<dbReference type="AlphaFoldDB" id="A0ABD2LNE1"/>
<evidence type="ECO:0000313" key="3">
    <source>
        <dbReference type="Proteomes" id="UP001620626"/>
    </source>
</evidence>
<sequence>MRTRGVVKAKPPLYVKSEPPRTNEVLGEKKAFPFPQPNDFKSGTGKRSILKLPKWFLKRLARQGGTNPKCSLHFFHQTAKSNPTVWPGPCVSSAVLLLLALFDKRRKIGPRVWSHQADYDEVRMVVSHRENPPDGYYEQYLLKVDQYMVEDGAEDEHDLLYGTDDDDSANYRQSSVRESDYYAAGTGRGRRGSGRRRRQRGGGSAAASYRGGIATDQLQRQRVSAWRSPPRRVAHVNAMD</sequence>
<feature type="region of interest" description="Disordered" evidence="1">
    <location>
        <begin position="158"/>
        <end position="240"/>
    </location>
</feature>
<protein>
    <submittedName>
        <fullName evidence="2">Uncharacterized protein</fullName>
    </submittedName>
</protein>
<feature type="compositionally biased region" description="Acidic residues" evidence="1">
    <location>
        <begin position="158"/>
        <end position="168"/>
    </location>
</feature>
<evidence type="ECO:0000256" key="1">
    <source>
        <dbReference type="SAM" id="MobiDB-lite"/>
    </source>
</evidence>
<reference evidence="2 3" key="1">
    <citation type="submission" date="2024-10" db="EMBL/GenBank/DDBJ databases">
        <authorList>
            <person name="Kim D."/>
        </authorList>
    </citation>
    <scope>NUCLEOTIDE SEQUENCE [LARGE SCALE GENOMIC DNA]</scope>
    <source>
        <strain evidence="2">BH-2024</strain>
    </source>
</reference>
<name>A0ABD2LNE1_9BILA</name>
<gene>
    <name evidence="2" type="ORF">niasHT_004252</name>
</gene>
<dbReference type="EMBL" id="JBICBT010000347">
    <property type="protein sequence ID" value="KAL3116751.1"/>
    <property type="molecule type" value="Genomic_DNA"/>
</dbReference>
<comment type="caution">
    <text evidence="2">The sequence shown here is derived from an EMBL/GenBank/DDBJ whole genome shotgun (WGS) entry which is preliminary data.</text>
</comment>
<evidence type="ECO:0000313" key="2">
    <source>
        <dbReference type="EMBL" id="KAL3116751.1"/>
    </source>
</evidence>